<evidence type="ECO:0000256" key="2">
    <source>
        <dbReference type="ARBA" id="ARBA00030602"/>
    </source>
</evidence>
<dbReference type="SUPFAM" id="SSF110857">
    <property type="entry name" value="Gamma-glutamyl cyclotransferase-like"/>
    <property type="match status" value="1"/>
</dbReference>
<dbReference type="AlphaFoldDB" id="A0A2T0PTB4"/>
<proteinExistence type="predicted"/>
<evidence type="ECO:0000313" key="6">
    <source>
        <dbReference type="Proteomes" id="UP000237846"/>
    </source>
</evidence>
<evidence type="ECO:0000313" key="5">
    <source>
        <dbReference type="EMBL" id="PRX92140.1"/>
    </source>
</evidence>
<dbReference type="EMBL" id="PVZC01000011">
    <property type="protein sequence ID" value="PRX92140.1"/>
    <property type="molecule type" value="Genomic_DNA"/>
</dbReference>
<dbReference type="InterPro" id="IPR036568">
    <property type="entry name" value="GGCT-like_sf"/>
</dbReference>
<dbReference type="RefSeq" id="WP_245930520.1">
    <property type="nucleotide sequence ID" value="NZ_PVZC01000011.1"/>
</dbReference>
<feature type="domain" description="Gamma-glutamylcyclotransferase AIG2-like" evidence="4">
    <location>
        <begin position="17"/>
        <end position="110"/>
    </location>
</feature>
<keyword evidence="6" id="KW-1185">Reference proteome</keyword>
<feature type="region of interest" description="Disordered" evidence="3">
    <location>
        <begin position="146"/>
        <end position="181"/>
    </location>
</feature>
<dbReference type="InterPro" id="IPR013024">
    <property type="entry name" value="GGCT-like"/>
</dbReference>
<dbReference type="Proteomes" id="UP000237846">
    <property type="component" value="Unassembled WGS sequence"/>
</dbReference>
<dbReference type="CDD" id="cd06661">
    <property type="entry name" value="GGCT_like"/>
    <property type="match status" value="1"/>
</dbReference>
<evidence type="ECO:0000259" key="4">
    <source>
        <dbReference type="Pfam" id="PF06094"/>
    </source>
</evidence>
<dbReference type="PANTHER" id="PTHR31544">
    <property type="entry name" value="AIG2-LIKE PROTEIN D"/>
    <property type="match status" value="1"/>
</dbReference>
<evidence type="ECO:0000256" key="3">
    <source>
        <dbReference type="SAM" id="MobiDB-lite"/>
    </source>
</evidence>
<dbReference type="InterPro" id="IPR009288">
    <property type="entry name" value="AIG2-like_dom"/>
</dbReference>
<dbReference type="InterPro" id="IPR045038">
    <property type="entry name" value="AIG2-like"/>
</dbReference>
<comment type="caution">
    <text evidence="5">The sequence shown here is derived from an EMBL/GenBank/DDBJ whole genome shotgun (WGS) entry which is preliminary data.</text>
</comment>
<dbReference type="GO" id="GO:0016740">
    <property type="term" value="F:transferase activity"/>
    <property type="evidence" value="ECO:0007669"/>
    <property type="project" value="UniProtKB-KW"/>
</dbReference>
<evidence type="ECO:0000256" key="1">
    <source>
        <dbReference type="ARBA" id="ARBA00022679"/>
    </source>
</evidence>
<dbReference type="Gene3D" id="3.10.490.10">
    <property type="entry name" value="Gamma-glutamyl cyclotransferase-like"/>
    <property type="match status" value="1"/>
</dbReference>
<sequence length="181" mass="19275">MSQAPSPDRPAARPDTLFAYGTLRFPAVLRALLDRVPAHEPARVAGWRALALPGRVYPVLAAGGGTAEGLLLHGLTPPEWRVVDAFEDADLYDLRRLTTTDGRHGWCYVSLPGVVAGPEAWSAERFAAVHLPGYVEHCAQWRGAFERGTRPEAAARTAGGGRAGRRPDGGRPAPSTPPAPS</sequence>
<dbReference type="PANTHER" id="PTHR31544:SF2">
    <property type="entry name" value="AIG2-LIKE PROTEIN D"/>
    <property type="match status" value="1"/>
</dbReference>
<gene>
    <name evidence="5" type="ORF">CLV72_11129</name>
</gene>
<reference evidence="5 6" key="1">
    <citation type="submission" date="2018-03" db="EMBL/GenBank/DDBJ databases">
        <title>Genomic Encyclopedia of Archaeal and Bacterial Type Strains, Phase II (KMG-II): from individual species to whole genera.</title>
        <authorList>
            <person name="Goeker M."/>
        </authorList>
    </citation>
    <scope>NUCLEOTIDE SEQUENCE [LARGE SCALE GENOMIC DNA]</scope>
    <source>
        <strain evidence="5 6">DSM 45601</strain>
    </source>
</reference>
<accession>A0A2T0PTB4</accession>
<name>A0A2T0PTB4_9ACTN</name>
<organism evidence="5 6">
    <name type="scientific">Allonocardiopsis opalescens</name>
    <dbReference type="NCBI Taxonomy" id="1144618"/>
    <lineage>
        <taxon>Bacteria</taxon>
        <taxon>Bacillati</taxon>
        <taxon>Actinomycetota</taxon>
        <taxon>Actinomycetes</taxon>
        <taxon>Streptosporangiales</taxon>
        <taxon>Allonocardiopsis</taxon>
    </lineage>
</organism>
<keyword evidence="1 5" id="KW-0808">Transferase</keyword>
<dbReference type="Pfam" id="PF06094">
    <property type="entry name" value="GGACT"/>
    <property type="match status" value="1"/>
</dbReference>
<protein>
    <recommendedName>
        <fullName evidence="2">Putative gamma-glutamylcyclotransferase</fullName>
    </recommendedName>
</protein>